<keyword evidence="3" id="KW-1185">Reference proteome</keyword>
<evidence type="ECO:0000313" key="3">
    <source>
        <dbReference type="Proteomes" id="UP000663879"/>
    </source>
</evidence>
<dbReference type="PANTHER" id="PTHR43975">
    <property type="entry name" value="ZGC:101858"/>
    <property type="match status" value="1"/>
</dbReference>
<name>A0A813M6G7_9BILA</name>
<sequence length="255" mass="27787">MLNLNNKVSIITGASSGIGKATAILFSKLGSDLVILGRDEKALDETISKCNTKTKIIKIIGDVKRSEIQLKLVTECLTNFGKITTLVNNAAVFRLSSILNTKIEEYDEVMNTNLKSVLQLTQLCAPHLIKEKGTVINVSSIAGTKSFQNLLPYSMSKAALDQFTKCVALELADKGVRVNSVNPGTIETNIHRRAGYTEEQYKTFLERCKTTHALGRTGQPDEVANTIAFLASDLSSFTTGEIIHVDGGRHAMTPR</sequence>
<dbReference type="Gene3D" id="3.40.50.720">
    <property type="entry name" value="NAD(P)-binding Rossmann-like Domain"/>
    <property type="match status" value="1"/>
</dbReference>
<dbReference type="GO" id="GO:0016491">
    <property type="term" value="F:oxidoreductase activity"/>
    <property type="evidence" value="ECO:0007669"/>
    <property type="project" value="UniProtKB-KW"/>
</dbReference>
<dbReference type="Pfam" id="PF13561">
    <property type="entry name" value="adh_short_C2"/>
    <property type="match status" value="1"/>
</dbReference>
<dbReference type="PROSITE" id="PS00061">
    <property type="entry name" value="ADH_SHORT"/>
    <property type="match status" value="1"/>
</dbReference>
<organism evidence="2 3">
    <name type="scientific">Brachionus calyciflorus</name>
    <dbReference type="NCBI Taxonomy" id="104777"/>
    <lineage>
        <taxon>Eukaryota</taxon>
        <taxon>Metazoa</taxon>
        <taxon>Spiralia</taxon>
        <taxon>Gnathifera</taxon>
        <taxon>Rotifera</taxon>
        <taxon>Eurotatoria</taxon>
        <taxon>Monogononta</taxon>
        <taxon>Pseudotrocha</taxon>
        <taxon>Ploima</taxon>
        <taxon>Brachionidae</taxon>
        <taxon>Brachionus</taxon>
    </lineage>
</organism>
<keyword evidence="1" id="KW-0560">Oxidoreductase</keyword>
<dbReference type="EMBL" id="CAJNOC010000014">
    <property type="protein sequence ID" value="CAF0705968.1"/>
    <property type="molecule type" value="Genomic_DNA"/>
</dbReference>
<evidence type="ECO:0000313" key="2">
    <source>
        <dbReference type="EMBL" id="CAF0705968.1"/>
    </source>
</evidence>
<dbReference type="InterPro" id="IPR002347">
    <property type="entry name" value="SDR_fam"/>
</dbReference>
<dbReference type="InterPro" id="IPR020904">
    <property type="entry name" value="Sc_DH/Rdtase_CS"/>
</dbReference>
<dbReference type="NCBIfam" id="NF005559">
    <property type="entry name" value="PRK07231.1"/>
    <property type="match status" value="1"/>
</dbReference>
<dbReference type="PANTHER" id="PTHR43975:SF2">
    <property type="entry name" value="EG:BACR7A4.14 PROTEIN-RELATED"/>
    <property type="match status" value="1"/>
</dbReference>
<dbReference type="PRINTS" id="PR00080">
    <property type="entry name" value="SDRFAMILY"/>
</dbReference>
<dbReference type="OrthoDB" id="47007at2759"/>
<gene>
    <name evidence="2" type="ORF">OXX778_LOCUS316</name>
</gene>
<dbReference type="SUPFAM" id="SSF51735">
    <property type="entry name" value="NAD(P)-binding Rossmann-fold domains"/>
    <property type="match status" value="1"/>
</dbReference>
<reference evidence="2" key="1">
    <citation type="submission" date="2021-02" db="EMBL/GenBank/DDBJ databases">
        <authorList>
            <person name="Nowell W R."/>
        </authorList>
    </citation>
    <scope>NUCLEOTIDE SEQUENCE</scope>
    <source>
        <strain evidence="2">Ploen Becks lab</strain>
    </source>
</reference>
<dbReference type="InterPro" id="IPR036291">
    <property type="entry name" value="NAD(P)-bd_dom_sf"/>
</dbReference>
<accession>A0A813M6G7</accession>
<dbReference type="Proteomes" id="UP000663879">
    <property type="component" value="Unassembled WGS sequence"/>
</dbReference>
<comment type="caution">
    <text evidence="2">The sequence shown here is derived from an EMBL/GenBank/DDBJ whole genome shotgun (WGS) entry which is preliminary data.</text>
</comment>
<dbReference type="FunFam" id="3.40.50.720:FF:000084">
    <property type="entry name" value="Short-chain dehydrogenase reductase"/>
    <property type="match status" value="1"/>
</dbReference>
<proteinExistence type="predicted"/>
<dbReference type="AlphaFoldDB" id="A0A813M6G7"/>
<dbReference type="PRINTS" id="PR00081">
    <property type="entry name" value="GDHRDH"/>
</dbReference>
<evidence type="ECO:0000256" key="1">
    <source>
        <dbReference type="ARBA" id="ARBA00023002"/>
    </source>
</evidence>
<protein>
    <submittedName>
        <fullName evidence="2">Uncharacterized protein</fullName>
    </submittedName>
</protein>